<accession>A0A1Y4QH46</accession>
<evidence type="ECO:0000313" key="4">
    <source>
        <dbReference type="EMBL" id="OUQ04586.1"/>
    </source>
</evidence>
<dbReference type="GO" id="GO:0046872">
    <property type="term" value="F:metal ion binding"/>
    <property type="evidence" value="ECO:0007669"/>
    <property type="project" value="UniProtKB-KW"/>
</dbReference>
<comment type="caution">
    <text evidence="4">The sequence shown here is derived from an EMBL/GenBank/DDBJ whole genome shotgun (WGS) entry which is preliminary data.</text>
</comment>
<dbReference type="InterPro" id="IPR029035">
    <property type="entry name" value="DHS-like_NAD/FAD-binding_dom"/>
</dbReference>
<evidence type="ECO:0000256" key="2">
    <source>
        <dbReference type="PROSITE-ProRule" id="PRU00236"/>
    </source>
</evidence>
<dbReference type="PROSITE" id="PS50305">
    <property type="entry name" value="SIRTUIN"/>
    <property type="match status" value="1"/>
</dbReference>
<dbReference type="InterPro" id="IPR026590">
    <property type="entry name" value="Ssirtuin_cat_dom"/>
</dbReference>
<sequence length="298" mass="34949">MFLQKPIMTSTQIYLDNIYKLKNAFLQADAIIIGAGAGLSTAAGFTYDGKRFMKYFSDFHEKYGITNMYAGGFYPFDSLEEYWAYWSRYIYINRYQEPLKPVYQKLYQLVKNKDYFVLTTNVDHCFQKAGFDKQRLFYSQGDYGLFQCSKACQPITYDNEKEILNMISKQKEMKIPTQAIPYCPHCGALMTMNLRIDDTFVENKGWHQAAKCYHEFLKSHKKQHILFLELGVGNNTPGIIKYPFWNMTLKNKNALYACINVQDTYYPKEIKKQTICIQEDIYKVIKDLQTMLAKDTNN</sequence>
<dbReference type="GO" id="GO:0017136">
    <property type="term" value="F:histone deacetylase activity, NAD-dependent"/>
    <property type="evidence" value="ECO:0007669"/>
    <property type="project" value="TreeGrafter"/>
</dbReference>
<dbReference type="SUPFAM" id="SSF52467">
    <property type="entry name" value="DHS-like NAD/FAD-binding domain"/>
    <property type="match status" value="1"/>
</dbReference>
<dbReference type="PANTHER" id="PTHR11085">
    <property type="entry name" value="NAD-DEPENDENT PROTEIN DEACYLASE SIRTUIN-5, MITOCHONDRIAL-RELATED"/>
    <property type="match status" value="1"/>
</dbReference>
<dbReference type="InterPro" id="IPR050134">
    <property type="entry name" value="NAD-dep_sirtuin_deacylases"/>
</dbReference>
<proteinExistence type="predicted"/>
<protein>
    <submittedName>
        <fullName evidence="4">Sir2 silent information regulator family NAD-dependent deacetylase</fullName>
    </submittedName>
</protein>
<keyword evidence="2" id="KW-0479">Metal-binding</keyword>
<feature type="binding site" evidence="2">
    <location>
        <position position="183"/>
    </location>
    <ligand>
        <name>Zn(2+)</name>
        <dbReference type="ChEBI" id="CHEBI:29105"/>
    </ligand>
</feature>
<evidence type="ECO:0000313" key="5">
    <source>
        <dbReference type="Proteomes" id="UP000196258"/>
    </source>
</evidence>
<evidence type="ECO:0000259" key="3">
    <source>
        <dbReference type="PROSITE" id="PS50305"/>
    </source>
</evidence>
<feature type="binding site" evidence="2">
    <location>
        <position position="186"/>
    </location>
    <ligand>
        <name>Zn(2+)</name>
        <dbReference type="ChEBI" id="CHEBI:29105"/>
    </ligand>
</feature>
<dbReference type="PANTHER" id="PTHR11085:SF10">
    <property type="entry name" value="NAD-DEPENDENT PROTEIN DEACYLASE SIRTUIN-5, MITOCHONDRIAL-RELATED"/>
    <property type="match status" value="1"/>
</dbReference>
<dbReference type="RefSeq" id="WP_087257061.1">
    <property type="nucleotide sequence ID" value="NZ_NFLB01000010.1"/>
</dbReference>
<dbReference type="AlphaFoldDB" id="A0A1Y4QH46"/>
<feature type="domain" description="Deacetylase sirtuin-type" evidence="3">
    <location>
        <begin position="8"/>
        <end position="298"/>
    </location>
</feature>
<dbReference type="EMBL" id="NFLB01000010">
    <property type="protein sequence ID" value="OUQ04586.1"/>
    <property type="molecule type" value="Genomic_DNA"/>
</dbReference>
<organism evidence="4 5">
    <name type="scientific">Thomasclavelia spiroformis</name>
    <dbReference type="NCBI Taxonomy" id="29348"/>
    <lineage>
        <taxon>Bacteria</taxon>
        <taxon>Bacillati</taxon>
        <taxon>Bacillota</taxon>
        <taxon>Erysipelotrichia</taxon>
        <taxon>Erysipelotrichales</taxon>
        <taxon>Coprobacillaceae</taxon>
        <taxon>Thomasclavelia</taxon>
    </lineage>
</organism>
<evidence type="ECO:0000256" key="1">
    <source>
        <dbReference type="ARBA" id="ARBA00023027"/>
    </source>
</evidence>
<dbReference type="Gene3D" id="3.40.50.1220">
    <property type="entry name" value="TPP-binding domain"/>
    <property type="match status" value="1"/>
</dbReference>
<reference evidence="5" key="1">
    <citation type="submission" date="2017-04" db="EMBL/GenBank/DDBJ databases">
        <title>Function of individual gut microbiota members based on whole genome sequencing of pure cultures obtained from chicken caecum.</title>
        <authorList>
            <person name="Medvecky M."/>
            <person name="Cejkova D."/>
            <person name="Polansky O."/>
            <person name="Karasova D."/>
            <person name="Kubasova T."/>
            <person name="Cizek A."/>
            <person name="Rychlik I."/>
        </authorList>
    </citation>
    <scope>NUCLEOTIDE SEQUENCE [LARGE SCALE GENOMIC DNA]</scope>
    <source>
        <strain evidence="5">An149</strain>
    </source>
</reference>
<comment type="caution">
    <text evidence="2">Lacks conserved residue(s) required for the propagation of feature annotation.</text>
</comment>
<keyword evidence="2" id="KW-0862">Zinc</keyword>
<name>A0A1Y4QH46_9FIRM</name>
<dbReference type="GO" id="GO:0070403">
    <property type="term" value="F:NAD+ binding"/>
    <property type="evidence" value="ECO:0007669"/>
    <property type="project" value="TreeGrafter"/>
</dbReference>
<dbReference type="Proteomes" id="UP000196258">
    <property type="component" value="Unassembled WGS sequence"/>
</dbReference>
<feature type="binding site" evidence="2">
    <location>
        <position position="152"/>
    </location>
    <ligand>
        <name>Zn(2+)</name>
        <dbReference type="ChEBI" id="CHEBI:29105"/>
    </ligand>
</feature>
<feature type="binding site" evidence="2">
    <location>
        <position position="148"/>
    </location>
    <ligand>
        <name>Zn(2+)</name>
        <dbReference type="ChEBI" id="CHEBI:29105"/>
    </ligand>
</feature>
<gene>
    <name evidence="4" type="ORF">B5E91_09340</name>
</gene>
<keyword evidence="1" id="KW-0520">NAD</keyword>